<reference evidence="2" key="1">
    <citation type="journal article" date="2023" name="Plant J.">
        <title>The genome of the king protea, Protea cynaroides.</title>
        <authorList>
            <person name="Chang J."/>
            <person name="Duong T.A."/>
            <person name="Schoeman C."/>
            <person name="Ma X."/>
            <person name="Roodt D."/>
            <person name="Barker N."/>
            <person name="Li Z."/>
            <person name="Van de Peer Y."/>
            <person name="Mizrachi E."/>
        </authorList>
    </citation>
    <scope>NUCLEOTIDE SEQUENCE</scope>
    <source>
        <tissue evidence="2">Young leaves</tissue>
    </source>
</reference>
<proteinExistence type="predicted"/>
<keyword evidence="1" id="KW-0812">Transmembrane</keyword>
<dbReference type="AlphaFoldDB" id="A0A9Q0KSU1"/>
<dbReference type="EMBL" id="JAMYWD010000003">
    <property type="protein sequence ID" value="KAJ4975706.1"/>
    <property type="molecule type" value="Genomic_DNA"/>
</dbReference>
<keyword evidence="1" id="KW-1133">Transmembrane helix</keyword>
<keyword evidence="3" id="KW-1185">Reference proteome</keyword>
<accession>A0A9Q0KSU1</accession>
<dbReference type="GO" id="GO:0004714">
    <property type="term" value="F:transmembrane receptor protein tyrosine kinase activity"/>
    <property type="evidence" value="ECO:0007669"/>
    <property type="project" value="InterPro"/>
</dbReference>
<dbReference type="InterPro" id="IPR045272">
    <property type="entry name" value="ANXUR1/2-like"/>
</dbReference>
<dbReference type="PANTHER" id="PTHR34590:SF10">
    <property type="entry name" value="RECEPTOR-LIKE PROTEIN KINASE HERK 1"/>
    <property type="match status" value="1"/>
</dbReference>
<protein>
    <recommendedName>
        <fullName evidence="4">Malectin-like domain-containing protein</fullName>
    </recommendedName>
</protein>
<dbReference type="PANTHER" id="PTHR34590">
    <property type="entry name" value="OS03G0124300 PROTEIN-RELATED"/>
    <property type="match status" value="1"/>
</dbReference>
<evidence type="ECO:0000313" key="3">
    <source>
        <dbReference type="Proteomes" id="UP001141806"/>
    </source>
</evidence>
<name>A0A9Q0KSU1_9MAGN</name>
<feature type="transmembrane region" description="Helical" evidence="1">
    <location>
        <begin position="330"/>
        <end position="354"/>
    </location>
</feature>
<dbReference type="Gene3D" id="2.60.120.430">
    <property type="entry name" value="Galactose-binding lectin"/>
    <property type="match status" value="2"/>
</dbReference>
<organism evidence="2 3">
    <name type="scientific">Protea cynaroides</name>
    <dbReference type="NCBI Taxonomy" id="273540"/>
    <lineage>
        <taxon>Eukaryota</taxon>
        <taxon>Viridiplantae</taxon>
        <taxon>Streptophyta</taxon>
        <taxon>Embryophyta</taxon>
        <taxon>Tracheophyta</taxon>
        <taxon>Spermatophyta</taxon>
        <taxon>Magnoliopsida</taxon>
        <taxon>Proteales</taxon>
        <taxon>Proteaceae</taxon>
        <taxon>Protea</taxon>
    </lineage>
</organism>
<evidence type="ECO:0000313" key="2">
    <source>
        <dbReference type="EMBL" id="KAJ4975706.1"/>
    </source>
</evidence>
<gene>
    <name evidence="2" type="ORF">NE237_000812</name>
</gene>
<dbReference type="Proteomes" id="UP001141806">
    <property type="component" value="Unassembled WGS sequence"/>
</dbReference>
<evidence type="ECO:0000256" key="1">
    <source>
        <dbReference type="SAM" id="Phobius"/>
    </source>
</evidence>
<comment type="caution">
    <text evidence="2">The sequence shown here is derived from an EMBL/GenBank/DDBJ whole genome shotgun (WGS) entry which is preliminary data.</text>
</comment>
<sequence length="450" mass="49201">MPQRIQWSFDKAKKTVDAEMDPDLDPGSKLATKWEGQAVEPVEIKTAMETLTSSNCRPTTKPQLLQATVSLRRYPPDTDSLIGLLSQKGVSRFDLSEMVEMKTVERLPLILSVLLVLLNTQVSFAAFAPADNYLIACGSPQNVTFQGRTFVPDSVQFYNVLKDQGNSMAAISSSNVPSPIYQSARVFTSQASYKFKIQQEGRHWALVLYPSSPFCDLSDLALETVFRLNMGGPLLTPQNDTLSRIWEEDRKYLYVNSSAVNASVNPATIKYTMSVTPDTAPNWVYATAETMGDANVPIENFNISNDAGSLDGLTPVEGLLPKSSSNKSKIGIIVGSVLGTLAVMSLIALCYCCLAARKSKTTHQGHPWLPIPLYGNSLTMTKASTTSQKSGTGSCISLASSNFGHSFMFQEIMDATNKFDESLLLGTSLEFLQFVSYKLTIRKTLISASL</sequence>
<evidence type="ECO:0008006" key="4">
    <source>
        <dbReference type="Google" id="ProtNLM"/>
    </source>
</evidence>
<keyword evidence="1" id="KW-0472">Membrane</keyword>